<dbReference type="Pfam" id="PF17776">
    <property type="entry name" value="NLRC4_HD2"/>
    <property type="match status" value="1"/>
</dbReference>
<dbReference type="Gene3D" id="3.40.50.300">
    <property type="entry name" value="P-loop containing nucleotide triphosphate hydrolases"/>
    <property type="match status" value="1"/>
</dbReference>
<dbReference type="SUPFAM" id="SSF52540">
    <property type="entry name" value="P-loop containing nucleoside triphosphate hydrolases"/>
    <property type="match status" value="1"/>
</dbReference>
<comment type="caution">
    <text evidence="9">The sequence shown here is derived from an EMBL/GenBank/DDBJ whole genome shotgun (WGS) entry which is preliminary data.</text>
</comment>
<protein>
    <submittedName>
        <fullName evidence="9">NLR family CARD domain-containing protein 3-like</fullName>
    </submittedName>
</protein>
<evidence type="ECO:0000256" key="5">
    <source>
        <dbReference type="ARBA" id="ARBA00022741"/>
    </source>
</evidence>
<dbReference type="PANTHER" id="PTHR24106">
    <property type="entry name" value="NACHT, LRR AND CARD DOMAINS-CONTAINING"/>
    <property type="match status" value="1"/>
</dbReference>
<feature type="compositionally biased region" description="Basic and acidic residues" evidence="7">
    <location>
        <begin position="1"/>
        <end position="31"/>
    </location>
</feature>
<keyword evidence="4" id="KW-0677">Repeat</keyword>
<dbReference type="Pfam" id="PF05729">
    <property type="entry name" value="NACHT"/>
    <property type="match status" value="1"/>
</dbReference>
<sequence>MKSDNSMGRKDVFQKDSLPSEHRMFQREKSPLPEQSCVSMKSDNSMGRKEVFQKDSFPSEHRMFQREKSPLPEQSCVSMKSDNSMGRKDVFRKDSFPSEHRMFQPKKSPLPEQSCVSMKSDNSMGRKDVFQKDSFPSEHRPLPQTSASSEHACKFINREQDMKTMEAVCSGIPFSADRSPATEDALEKHKFSLKIKSQFEVNEIAKQKNRTLLHHIYTELFITVGETSEVSRNHEVRLIEKTFFQPAKKDTPINCNDIFETMPDQQHNLRTVMTKGVAGIGKTVSVQKFVLDWAEGAANQHIDIILPIPFRELNLMKERKLSMMNLLHHFFKEITDFKDISDYKVLFIFDGLDECRIPLNFQKRERCCDIMKSTSVGNLLTSLIKGDLLPSALVWITSRPAAASQIPPMFIDRVTEVRGFNDPQKEEYFRKRIGDKKLADRIVTHIKASRSLFIMCHIPVFCWLSAAVLEKTLENEEIPNTLTQMYTHFLIIQTSIKKSKYPEMKEQDEEIILKLGKLAFQQLCNGNLIFYEADLKKCGINIKEASVYSGVFTQIFREEFVLTQRKMFSFVHLSIQEHLAALYVFFSFGKPVSGLTSELKVLLQAPSIHEFHKAAVDMAIKSENGHLDLFLRFVLGLSMESNQNLLQSLLPQTGRTLQRNEGTVQYVMEKIREDPSSDRRINLLYCLIELNHHSIVDKIEKSSGMLSIIMLVPEKWATLTFEFHTSEEELDNFNLTRYIHTPVNDLKEFLSPDEVLLRLLPAVETASSAT</sequence>
<name>A0A8T2M5N3_ASTMX</name>
<gene>
    <name evidence="9" type="primary">NLRC3</name>
    <name evidence="9" type="ORF">AMEX_G6352</name>
</gene>
<evidence type="ECO:0000256" key="1">
    <source>
        <dbReference type="ARBA" id="ARBA00004496"/>
    </source>
</evidence>
<dbReference type="FunFam" id="3.40.50.300:FF:000210">
    <property type="entry name" value="Si:dkey-16p6.1"/>
    <property type="match status" value="1"/>
</dbReference>
<feature type="compositionally biased region" description="Basic and acidic residues" evidence="7">
    <location>
        <begin position="46"/>
        <end position="70"/>
    </location>
</feature>
<dbReference type="Pfam" id="PF14484">
    <property type="entry name" value="FISNA"/>
    <property type="match status" value="1"/>
</dbReference>
<keyword evidence="2" id="KW-0963">Cytoplasm</keyword>
<dbReference type="GO" id="GO:0005737">
    <property type="term" value="C:cytoplasm"/>
    <property type="evidence" value="ECO:0007669"/>
    <property type="project" value="UniProtKB-SubCell"/>
</dbReference>
<accession>A0A8T2M5N3</accession>
<comment type="subcellular location">
    <subcellularLocation>
        <location evidence="1">Cytoplasm</location>
    </subcellularLocation>
</comment>
<organism evidence="9 10">
    <name type="scientific">Astyanax mexicanus</name>
    <name type="common">Blind cave fish</name>
    <name type="synonym">Astyanax fasciatus mexicanus</name>
    <dbReference type="NCBI Taxonomy" id="7994"/>
    <lineage>
        <taxon>Eukaryota</taxon>
        <taxon>Metazoa</taxon>
        <taxon>Chordata</taxon>
        <taxon>Craniata</taxon>
        <taxon>Vertebrata</taxon>
        <taxon>Euteleostomi</taxon>
        <taxon>Actinopterygii</taxon>
        <taxon>Neopterygii</taxon>
        <taxon>Teleostei</taxon>
        <taxon>Ostariophysi</taxon>
        <taxon>Characiformes</taxon>
        <taxon>Characoidei</taxon>
        <taxon>Acestrorhamphidae</taxon>
        <taxon>Acestrorhamphinae</taxon>
        <taxon>Astyanax</taxon>
    </lineage>
</organism>
<dbReference type="InterPro" id="IPR007111">
    <property type="entry name" value="NACHT_NTPase"/>
</dbReference>
<dbReference type="Pfam" id="PF17779">
    <property type="entry name" value="WHD_NOD2"/>
    <property type="match status" value="1"/>
</dbReference>
<dbReference type="InterPro" id="IPR029495">
    <property type="entry name" value="NACHT-assoc"/>
</dbReference>
<dbReference type="GO" id="GO:0005524">
    <property type="term" value="F:ATP binding"/>
    <property type="evidence" value="ECO:0007669"/>
    <property type="project" value="UniProtKB-KW"/>
</dbReference>
<dbReference type="InterPro" id="IPR027417">
    <property type="entry name" value="P-loop_NTPase"/>
</dbReference>
<keyword evidence="6" id="KW-0067">ATP-binding</keyword>
<evidence type="ECO:0000256" key="6">
    <source>
        <dbReference type="ARBA" id="ARBA00022840"/>
    </source>
</evidence>
<evidence type="ECO:0000313" key="9">
    <source>
        <dbReference type="EMBL" id="KAG9278474.1"/>
    </source>
</evidence>
<keyword evidence="3" id="KW-0433">Leucine-rich repeat</keyword>
<dbReference type="OrthoDB" id="120976at2759"/>
<dbReference type="SMART" id="SM01288">
    <property type="entry name" value="FISNA"/>
    <property type="match status" value="1"/>
</dbReference>
<dbReference type="EMBL" id="JAICCE010000004">
    <property type="protein sequence ID" value="KAG9278474.1"/>
    <property type="molecule type" value="Genomic_DNA"/>
</dbReference>
<dbReference type="InterPro" id="IPR041075">
    <property type="entry name" value="NOD1/2_WH"/>
</dbReference>
<evidence type="ECO:0000256" key="3">
    <source>
        <dbReference type="ARBA" id="ARBA00022614"/>
    </source>
</evidence>
<evidence type="ECO:0000256" key="2">
    <source>
        <dbReference type="ARBA" id="ARBA00022490"/>
    </source>
</evidence>
<dbReference type="Proteomes" id="UP000752171">
    <property type="component" value="Unassembled WGS sequence"/>
</dbReference>
<evidence type="ECO:0000313" key="10">
    <source>
        <dbReference type="Proteomes" id="UP000752171"/>
    </source>
</evidence>
<feature type="compositionally biased region" description="Polar residues" evidence="7">
    <location>
        <begin position="75"/>
        <end position="84"/>
    </location>
</feature>
<feature type="compositionally biased region" description="Polar residues" evidence="7">
    <location>
        <begin position="36"/>
        <end position="45"/>
    </location>
</feature>
<feature type="domain" description="FISNA" evidence="8">
    <location>
        <begin position="188"/>
        <end position="260"/>
    </location>
</feature>
<dbReference type="InterPro" id="IPR051261">
    <property type="entry name" value="NLR"/>
</dbReference>
<feature type="compositionally biased region" description="Polar residues" evidence="7">
    <location>
        <begin position="114"/>
        <end position="123"/>
    </location>
</feature>
<feature type="region of interest" description="Disordered" evidence="7">
    <location>
        <begin position="1"/>
        <end position="123"/>
    </location>
</feature>
<evidence type="ECO:0000259" key="8">
    <source>
        <dbReference type="SMART" id="SM01288"/>
    </source>
</evidence>
<dbReference type="InterPro" id="IPR041267">
    <property type="entry name" value="NLRP_HD2"/>
</dbReference>
<evidence type="ECO:0000256" key="7">
    <source>
        <dbReference type="SAM" id="MobiDB-lite"/>
    </source>
</evidence>
<dbReference type="AlphaFoldDB" id="A0A8T2M5N3"/>
<feature type="compositionally biased region" description="Basic and acidic residues" evidence="7">
    <location>
        <begin position="85"/>
        <end position="102"/>
    </location>
</feature>
<reference evidence="9 10" key="1">
    <citation type="submission" date="2021-07" db="EMBL/GenBank/DDBJ databases">
        <authorList>
            <person name="Imarazene B."/>
            <person name="Zahm M."/>
            <person name="Klopp C."/>
            <person name="Cabau C."/>
            <person name="Beille S."/>
            <person name="Jouanno E."/>
            <person name="Castinel A."/>
            <person name="Lluch J."/>
            <person name="Gil L."/>
            <person name="Kuchtly C."/>
            <person name="Lopez Roques C."/>
            <person name="Donnadieu C."/>
            <person name="Parrinello H."/>
            <person name="Journot L."/>
            <person name="Du K."/>
            <person name="Schartl M."/>
            <person name="Retaux S."/>
            <person name="Guiguen Y."/>
        </authorList>
    </citation>
    <scope>NUCLEOTIDE SEQUENCE [LARGE SCALE GENOMIC DNA]</scope>
    <source>
        <strain evidence="9">Pach_M1</strain>
        <tissue evidence="9">Testis</tissue>
    </source>
</reference>
<proteinExistence type="predicted"/>
<keyword evidence="5" id="KW-0547">Nucleotide-binding</keyword>
<evidence type="ECO:0000256" key="4">
    <source>
        <dbReference type="ARBA" id="ARBA00022737"/>
    </source>
</evidence>